<reference evidence="3" key="4">
    <citation type="submission" date="2020-09" db="EMBL/GenBank/DDBJ databases">
        <authorList>
            <person name="Sun Q."/>
            <person name="Ohkuma M."/>
        </authorList>
    </citation>
    <scope>NUCLEOTIDE SEQUENCE</scope>
    <source>
        <strain evidence="3">JCM 31740</strain>
    </source>
</reference>
<sequence>MRISRKEYNYITEISNEASNGRGARLTQLAKNLKVSPASAYEEVFHLVSKGLVRREGEYIYVTEEGNRELLYAKKAHRVIETFLVKTGMGVEDACRLTDKFDLQVPEEVVEHIYRFLGKPERCPHSHEIPDVKSEGGAK</sequence>
<dbReference type="SUPFAM" id="SSF47979">
    <property type="entry name" value="Iron-dependent repressor protein, dimerization domain"/>
    <property type="match status" value="1"/>
</dbReference>
<dbReference type="InterPro" id="IPR001367">
    <property type="entry name" value="Fe_dep_repressor"/>
</dbReference>
<evidence type="ECO:0000313" key="3">
    <source>
        <dbReference type="EMBL" id="GGT86445.1"/>
    </source>
</evidence>
<dbReference type="InterPro" id="IPR036421">
    <property type="entry name" value="Fe_dep_repressor_sf"/>
</dbReference>
<reference evidence="2" key="3">
    <citation type="journal article" date="2019" name="BMC Res. Notes">
        <title>Complete genome sequence of the Sulfodiicoccus acidiphilus strain HS-1T, the first crenarchaeon that lacks polB3, isolated from an acidic hot spring in Ohwaku-dani, Hakone, Japan.</title>
        <authorList>
            <person name="Sakai H.D."/>
            <person name="Kurosawa N."/>
        </authorList>
    </citation>
    <scope>NUCLEOTIDE SEQUENCE</scope>
    <source>
        <strain evidence="2">HS-1</strain>
    </source>
</reference>
<protein>
    <submittedName>
        <fullName evidence="2">DtxR family iron (Metal) dependent repressor</fullName>
    </submittedName>
</protein>
<dbReference type="SMART" id="SM00529">
    <property type="entry name" value="HTH_DTXR"/>
    <property type="match status" value="1"/>
</dbReference>
<dbReference type="InterPro" id="IPR036390">
    <property type="entry name" value="WH_DNA-bd_sf"/>
</dbReference>
<name>A0A348B0K7_9CREN</name>
<dbReference type="SUPFAM" id="SSF46785">
    <property type="entry name" value="Winged helix' DNA-binding domain"/>
    <property type="match status" value="1"/>
</dbReference>
<dbReference type="Proteomes" id="UP000276741">
    <property type="component" value="Chromosome"/>
</dbReference>
<evidence type="ECO:0000313" key="2">
    <source>
        <dbReference type="EMBL" id="BBD71709.1"/>
    </source>
</evidence>
<dbReference type="Proteomes" id="UP000616143">
    <property type="component" value="Unassembled WGS sequence"/>
</dbReference>
<feature type="domain" description="Iron dependent repressor metal binding and dimerisation" evidence="1">
    <location>
        <begin position="63"/>
        <end position="131"/>
    </location>
</feature>
<dbReference type="Pfam" id="PF02742">
    <property type="entry name" value="Fe_dep_repr_C"/>
    <property type="match status" value="1"/>
</dbReference>
<reference evidence="4" key="2">
    <citation type="submission" date="2018-04" db="EMBL/GenBank/DDBJ databases">
        <title>Complete genome sequence of Sulfodiicoccus acidiphilus strain HS-1.</title>
        <authorList>
            <person name="Sakai H.D."/>
            <person name="Kurosawa N."/>
        </authorList>
    </citation>
    <scope>NUCLEOTIDE SEQUENCE [LARGE SCALE GENOMIC DNA]</scope>
    <source>
        <strain evidence="4">HS-1</strain>
    </source>
</reference>
<dbReference type="InterPro" id="IPR022689">
    <property type="entry name" value="Iron_dep_repressor"/>
</dbReference>
<dbReference type="GO" id="GO:0003700">
    <property type="term" value="F:DNA-binding transcription factor activity"/>
    <property type="evidence" value="ECO:0007669"/>
    <property type="project" value="InterPro"/>
</dbReference>
<dbReference type="AlphaFoldDB" id="A0A348B0K7"/>
<dbReference type="GO" id="GO:0046983">
    <property type="term" value="F:protein dimerization activity"/>
    <property type="evidence" value="ECO:0007669"/>
    <property type="project" value="InterPro"/>
</dbReference>
<dbReference type="GeneID" id="38665589"/>
<dbReference type="GO" id="GO:0046914">
    <property type="term" value="F:transition metal ion binding"/>
    <property type="evidence" value="ECO:0007669"/>
    <property type="project" value="InterPro"/>
</dbReference>
<evidence type="ECO:0000259" key="1">
    <source>
        <dbReference type="Pfam" id="PF02742"/>
    </source>
</evidence>
<gene>
    <name evidence="3" type="ORF">GCM10007116_00480</name>
    <name evidence="2" type="ORF">HS1genome_0098</name>
</gene>
<dbReference type="Gene3D" id="1.10.10.10">
    <property type="entry name" value="Winged helix-like DNA-binding domain superfamily/Winged helix DNA-binding domain"/>
    <property type="match status" value="1"/>
</dbReference>
<evidence type="ECO:0000313" key="4">
    <source>
        <dbReference type="Proteomes" id="UP000276741"/>
    </source>
</evidence>
<keyword evidence="4" id="KW-1185">Reference proteome</keyword>
<dbReference type="InterPro" id="IPR050536">
    <property type="entry name" value="DtxR_MntR_Metal-Reg"/>
</dbReference>
<dbReference type="KEGG" id="sacd:HS1genome_0098"/>
<dbReference type="InterPro" id="IPR036388">
    <property type="entry name" value="WH-like_DNA-bd_sf"/>
</dbReference>
<dbReference type="PANTHER" id="PTHR33238:SF7">
    <property type="entry name" value="IRON-DEPENDENT TRANSCRIPTIONAL REGULATOR"/>
    <property type="match status" value="1"/>
</dbReference>
<proteinExistence type="predicted"/>
<dbReference type="PANTHER" id="PTHR33238">
    <property type="entry name" value="IRON (METAL) DEPENDENT REPRESSOR, DTXR FAMILY"/>
    <property type="match status" value="1"/>
</dbReference>
<accession>A0A348B0K7</accession>
<reference evidence="3" key="1">
    <citation type="journal article" date="2014" name="Int. J. Syst. Evol. Microbiol.">
        <title>Complete genome sequence of Corynebacterium casei LMG S-19264T (=DSM 44701T), isolated from a smear-ripened cheese.</title>
        <authorList>
            <consortium name="US DOE Joint Genome Institute (JGI-PGF)"/>
            <person name="Walter F."/>
            <person name="Albersmeier A."/>
            <person name="Kalinowski J."/>
            <person name="Ruckert C."/>
        </authorList>
    </citation>
    <scope>NUCLEOTIDE SEQUENCE</scope>
    <source>
        <strain evidence="3">JCM 31740</strain>
    </source>
</reference>
<organism evidence="2 4">
    <name type="scientific">Sulfodiicoccus acidiphilus</name>
    <dbReference type="NCBI Taxonomy" id="1670455"/>
    <lineage>
        <taxon>Archaea</taxon>
        <taxon>Thermoproteota</taxon>
        <taxon>Thermoprotei</taxon>
        <taxon>Sulfolobales</taxon>
        <taxon>Sulfolobaceae</taxon>
        <taxon>Sulfodiicoccus</taxon>
    </lineage>
</organism>
<dbReference type="EMBL" id="BMQS01000001">
    <property type="protein sequence ID" value="GGT86445.1"/>
    <property type="molecule type" value="Genomic_DNA"/>
</dbReference>
<dbReference type="OrthoDB" id="24735at2157"/>
<dbReference type="EMBL" id="AP018553">
    <property type="protein sequence ID" value="BBD71709.1"/>
    <property type="molecule type" value="Genomic_DNA"/>
</dbReference>
<dbReference type="RefSeq" id="WP_126449042.1">
    <property type="nucleotide sequence ID" value="NZ_AP018553.1"/>
</dbReference>